<comment type="similarity">
    <text evidence="1">Belongs to the 4-hydroxybenzoyl-CoA thioesterase family.</text>
</comment>
<accession>A0A212JFP1</accession>
<name>A0A212JFP1_9DELT</name>
<dbReference type="Pfam" id="PF13279">
    <property type="entry name" value="4HBT_2"/>
    <property type="match status" value="1"/>
</dbReference>
<sequence length="164" mass="18709">MLSRKYPYFKPEKTADGRDAPAPLSWTVERTARFEEVDAINVVWHGRYPSYFEDARVAFGAAYGCTYYDFRDAGLIVPVKQMGLDYIGPLRFGQRCTITATLHWSAAARINFAYQIKDMDGTLLTTGYTVQLFLDTDSNVFMFKPEFFADFCARWEGGTLTPTM</sequence>
<dbReference type="SUPFAM" id="SSF54637">
    <property type="entry name" value="Thioesterase/thiol ester dehydrase-isomerase"/>
    <property type="match status" value="1"/>
</dbReference>
<dbReference type="EMBL" id="FLUQ01000001">
    <property type="protein sequence ID" value="SBV98221.1"/>
    <property type="molecule type" value="Genomic_DNA"/>
</dbReference>
<dbReference type="PANTHER" id="PTHR31793:SF27">
    <property type="entry name" value="NOVEL THIOESTERASE SUPERFAMILY DOMAIN AND SAPOSIN A-TYPE DOMAIN CONTAINING PROTEIN (0610012H03RIK)"/>
    <property type="match status" value="1"/>
</dbReference>
<gene>
    <name evidence="3" type="ORF">KL86DPRO_11352</name>
</gene>
<evidence type="ECO:0000313" key="3">
    <source>
        <dbReference type="EMBL" id="SBV98221.1"/>
    </source>
</evidence>
<dbReference type="AlphaFoldDB" id="A0A212JFP1"/>
<dbReference type="InterPro" id="IPR050563">
    <property type="entry name" value="4-hydroxybenzoyl-CoA_TE"/>
</dbReference>
<dbReference type="Gene3D" id="3.10.129.10">
    <property type="entry name" value="Hotdog Thioesterase"/>
    <property type="match status" value="1"/>
</dbReference>
<keyword evidence="2" id="KW-0378">Hydrolase</keyword>
<dbReference type="CDD" id="cd00586">
    <property type="entry name" value="4HBT"/>
    <property type="match status" value="1"/>
</dbReference>
<dbReference type="InterPro" id="IPR029069">
    <property type="entry name" value="HotDog_dom_sf"/>
</dbReference>
<dbReference type="GO" id="GO:0047617">
    <property type="term" value="F:fatty acyl-CoA hydrolase activity"/>
    <property type="evidence" value="ECO:0007669"/>
    <property type="project" value="TreeGrafter"/>
</dbReference>
<dbReference type="PANTHER" id="PTHR31793">
    <property type="entry name" value="4-HYDROXYBENZOYL-COA THIOESTERASE FAMILY MEMBER"/>
    <property type="match status" value="1"/>
</dbReference>
<reference evidence="3" key="1">
    <citation type="submission" date="2016-04" db="EMBL/GenBank/DDBJ databases">
        <authorList>
            <person name="Evans L.H."/>
            <person name="Alamgir A."/>
            <person name="Owens N."/>
            <person name="Weber N.D."/>
            <person name="Virtaneva K."/>
            <person name="Barbian K."/>
            <person name="Babar A."/>
            <person name="Rosenke K."/>
        </authorList>
    </citation>
    <scope>NUCLEOTIDE SEQUENCE</scope>
    <source>
        <strain evidence="3">86</strain>
    </source>
</reference>
<protein>
    <submittedName>
        <fullName evidence="3">Thioesterase superfamily</fullName>
    </submittedName>
</protein>
<proteinExistence type="inferred from homology"/>
<organism evidence="3">
    <name type="scientific">uncultured delta proteobacterium</name>
    <dbReference type="NCBI Taxonomy" id="34034"/>
    <lineage>
        <taxon>Bacteria</taxon>
        <taxon>Deltaproteobacteria</taxon>
        <taxon>environmental samples</taxon>
    </lineage>
</organism>
<evidence type="ECO:0000256" key="1">
    <source>
        <dbReference type="ARBA" id="ARBA00005953"/>
    </source>
</evidence>
<evidence type="ECO:0000256" key="2">
    <source>
        <dbReference type="ARBA" id="ARBA00022801"/>
    </source>
</evidence>